<keyword evidence="3" id="KW-1185">Reference proteome</keyword>
<dbReference type="EMBL" id="CAJNOQ010009138">
    <property type="protein sequence ID" value="CAF1216480.1"/>
    <property type="molecule type" value="Genomic_DNA"/>
</dbReference>
<organism evidence="1 3">
    <name type="scientific">Didymodactylos carnosus</name>
    <dbReference type="NCBI Taxonomy" id="1234261"/>
    <lineage>
        <taxon>Eukaryota</taxon>
        <taxon>Metazoa</taxon>
        <taxon>Spiralia</taxon>
        <taxon>Gnathifera</taxon>
        <taxon>Rotifera</taxon>
        <taxon>Eurotatoria</taxon>
        <taxon>Bdelloidea</taxon>
        <taxon>Philodinida</taxon>
        <taxon>Philodinidae</taxon>
        <taxon>Didymodactylos</taxon>
    </lineage>
</organism>
<evidence type="ECO:0000313" key="2">
    <source>
        <dbReference type="EMBL" id="CAF3980267.1"/>
    </source>
</evidence>
<dbReference type="Proteomes" id="UP000663829">
    <property type="component" value="Unassembled WGS sequence"/>
</dbReference>
<dbReference type="EMBL" id="CAJOBC010009139">
    <property type="protein sequence ID" value="CAF3980267.1"/>
    <property type="molecule type" value="Genomic_DNA"/>
</dbReference>
<accession>A0A814XIX5</accession>
<gene>
    <name evidence="1" type="ORF">GPM918_LOCUS24477</name>
    <name evidence="2" type="ORF">SRO942_LOCUS24476</name>
</gene>
<sequence length="445" mass="51090">MMICAFERALPSIPSHSILIGSRAARRHLPNFRGESRDEMNADWDIICSSQFLLQWFTLNDTKIETIDLIIPTSDGDPLDLYVCCKLTGEVKYDFATPRSSTSYTAYLLHNLDSWIHRSFWRDQESSRPKNASPKLLLILKKYMLYYSHQWVKTAKDYRQLLRITDPLTDEDKVLCDFFIRNNEKLHGQRPSDTDKFTITPYDGQTGITINREKFFQDEEAERLSCLYQAAVTVSIGNDILVGLEHICTRGPPWLADYAIDHLVDIQNEKFKHKSHALLPCIEFTVDNHRLFEQIPELAMQTILVNIADTLDFYSMQLVDTAATRFYYNRLPELVQEKLRGINEIILQWINDPSDNNLPVIASYEPKKLTNARSIGVQRRPSTPVTLGLIDSQRDLSPDMTDTHWSSGNLSEKSLLAEKQRVEPGFRPRGSSAPHPLSKVSIVVL</sequence>
<evidence type="ECO:0000313" key="3">
    <source>
        <dbReference type="Proteomes" id="UP000663829"/>
    </source>
</evidence>
<evidence type="ECO:0000313" key="1">
    <source>
        <dbReference type="EMBL" id="CAF1216480.1"/>
    </source>
</evidence>
<reference evidence="1" key="1">
    <citation type="submission" date="2021-02" db="EMBL/GenBank/DDBJ databases">
        <authorList>
            <person name="Nowell W R."/>
        </authorList>
    </citation>
    <scope>NUCLEOTIDE SEQUENCE</scope>
</reference>
<name>A0A814XIX5_9BILA</name>
<comment type="caution">
    <text evidence="1">The sequence shown here is derived from an EMBL/GenBank/DDBJ whole genome shotgun (WGS) entry which is preliminary data.</text>
</comment>
<dbReference type="AlphaFoldDB" id="A0A814XIX5"/>
<dbReference type="Proteomes" id="UP000681722">
    <property type="component" value="Unassembled WGS sequence"/>
</dbReference>
<proteinExistence type="predicted"/>
<protein>
    <submittedName>
        <fullName evidence="1">Uncharacterized protein</fullName>
    </submittedName>
</protein>
<dbReference type="OrthoDB" id="10014447at2759"/>